<protein>
    <submittedName>
        <fullName evidence="1">Uncharacterized protein</fullName>
    </submittedName>
</protein>
<accession>A0A6C0BTQ9</accession>
<organism evidence="1">
    <name type="scientific">viral metagenome</name>
    <dbReference type="NCBI Taxonomy" id="1070528"/>
    <lineage>
        <taxon>unclassified sequences</taxon>
        <taxon>metagenomes</taxon>
        <taxon>organismal metagenomes</taxon>
    </lineage>
</organism>
<dbReference type="EMBL" id="MN739236">
    <property type="protein sequence ID" value="QHS94964.1"/>
    <property type="molecule type" value="Genomic_DNA"/>
</dbReference>
<reference evidence="1" key="1">
    <citation type="journal article" date="2020" name="Nature">
        <title>Giant virus diversity and host interactions through global metagenomics.</title>
        <authorList>
            <person name="Schulz F."/>
            <person name="Roux S."/>
            <person name="Paez-Espino D."/>
            <person name="Jungbluth S."/>
            <person name="Walsh D.A."/>
            <person name="Denef V.J."/>
            <person name="McMahon K.D."/>
            <person name="Konstantinidis K.T."/>
            <person name="Eloe-Fadrosh E.A."/>
            <person name="Kyrpides N.C."/>
            <person name="Woyke T."/>
        </authorList>
    </citation>
    <scope>NUCLEOTIDE SEQUENCE</scope>
    <source>
        <strain evidence="1">GVMAG-M-3300018428-16</strain>
    </source>
</reference>
<evidence type="ECO:0000313" key="1">
    <source>
        <dbReference type="EMBL" id="QHS94964.1"/>
    </source>
</evidence>
<sequence>MTEFMARPSIATYYVPDYDNLVGQEEFKIKNYKKKNTEDEEKIHEYNIITYKKEHLCQNKIGPNMNNTSEKEFPLGIARSIIFNENNELICFTPPKSTDYNYFTNKHNFLNQSVIIEEFIEGTMISLFFNKATTNWEIATKSFVGANNHFFKSDGNPVTFSKMFYDICENCNIDFNYLDNRLCYNFVFQHPDNRIVTQFTDQALYLISLYEIEQDSNGWNVYEYDKINVYNHLASINNYFSIPIRMPYCYMKAVPQQDTIHSIKYTTQAPGTSDYEEQISQNGYNGLTHYFTNQVPPNVMGVVIKNQITGERTKIRNPNFEYIRNLRGNQPKLEYHYLELRKNGRLQEFLQYYPEYSSKMYGYQQKIHTFTTNLYNNYVSCYIKKESPLYTFANEYKTHMFNIHRDIYIKDLAPNKQSIQRSHVIHYVNNLPERLLMYCLNLKFRKVVEAEQPSQQQETTN</sequence>
<name>A0A6C0BTQ9_9ZZZZ</name>
<proteinExistence type="predicted"/>
<dbReference type="AlphaFoldDB" id="A0A6C0BTQ9"/>